<dbReference type="InterPro" id="IPR022496">
    <property type="entry name" value="T6A_TsaB"/>
</dbReference>
<dbReference type="GO" id="GO:0005829">
    <property type="term" value="C:cytosol"/>
    <property type="evidence" value="ECO:0007669"/>
    <property type="project" value="TreeGrafter"/>
</dbReference>
<proteinExistence type="predicted"/>
<dbReference type="KEGG" id="gsb:GSUB_10940"/>
<dbReference type="Proteomes" id="UP000035036">
    <property type="component" value="Chromosome"/>
</dbReference>
<dbReference type="PANTHER" id="PTHR11735:SF11">
    <property type="entry name" value="TRNA THREONYLCARBAMOYLADENOSINE BIOSYNTHESIS PROTEIN TSAB"/>
    <property type="match status" value="1"/>
</dbReference>
<feature type="domain" description="Gcp-like" evidence="1">
    <location>
        <begin position="34"/>
        <end position="226"/>
    </location>
</feature>
<dbReference type="SUPFAM" id="SSF53067">
    <property type="entry name" value="Actin-like ATPase domain"/>
    <property type="match status" value="2"/>
</dbReference>
<dbReference type="HOGENOM" id="CLU_064886_0_0_7"/>
<evidence type="ECO:0000259" key="1">
    <source>
        <dbReference type="Pfam" id="PF00814"/>
    </source>
</evidence>
<dbReference type="InterPro" id="IPR000905">
    <property type="entry name" value="Gcp-like_dom"/>
</dbReference>
<gene>
    <name evidence="2" type="ORF">GSUB_10940</name>
</gene>
<keyword evidence="3" id="KW-1185">Reference proteome</keyword>
<sequence>MKTILAIDTATSAGSAAVCRGTKLLSENYFNTGARHAERITAVIDRALIDADVTLEEIDLFAVTRGPGSFTGVRVGMAAAKGLSLALTKPLVGISSLQALAMNAAGCEGQICAMLDARKKEVYAGLYHVRQGRASACCPERVASPATVVEQISEPTLFVGEGAMVYRELIESVLGTQARFVEGPLNWPRASMVALLAAADAQASEAGSARLVKPVYLRASEAEIAWQKRRSEGALQG</sequence>
<dbReference type="NCBIfam" id="TIGR03725">
    <property type="entry name" value="T6A_YeaZ"/>
    <property type="match status" value="1"/>
</dbReference>
<protein>
    <recommendedName>
        <fullName evidence="1">Gcp-like domain-containing protein</fullName>
    </recommendedName>
</protein>
<accession>A0A0B5FFP8</accession>
<dbReference type="AlphaFoldDB" id="A0A0B5FFP8"/>
<dbReference type="GO" id="GO:0002949">
    <property type="term" value="P:tRNA threonylcarbamoyladenosine modification"/>
    <property type="evidence" value="ECO:0007669"/>
    <property type="project" value="InterPro"/>
</dbReference>
<reference evidence="2 3" key="1">
    <citation type="journal article" date="2015" name="Genome Announc.">
        <title>Genomes of Geoalkalibacter ferrihydriticus Z-0531T and Geoalkalibacter subterraneus Red1T, Two Haloalkaliphilic Metal-Reducing Deltaproteobacteria.</title>
        <authorList>
            <person name="Badalamenti J.P."/>
            <person name="Krajmalnik-Brown R."/>
            <person name="Torres C.I."/>
            <person name="Bond D.R."/>
        </authorList>
    </citation>
    <scope>NUCLEOTIDE SEQUENCE [LARGE SCALE GENOMIC DNA]</scope>
    <source>
        <strain evidence="2 3">Red1</strain>
    </source>
</reference>
<dbReference type="RefSeq" id="WP_040200813.1">
    <property type="nucleotide sequence ID" value="NZ_CP010311.1"/>
</dbReference>
<dbReference type="Gene3D" id="3.30.420.40">
    <property type="match status" value="2"/>
</dbReference>
<organism evidence="2 3">
    <name type="scientific">Geoalkalibacter subterraneus</name>
    <dbReference type="NCBI Taxonomy" id="483547"/>
    <lineage>
        <taxon>Bacteria</taxon>
        <taxon>Pseudomonadati</taxon>
        <taxon>Thermodesulfobacteriota</taxon>
        <taxon>Desulfuromonadia</taxon>
        <taxon>Desulfuromonadales</taxon>
        <taxon>Geoalkalibacteraceae</taxon>
        <taxon>Geoalkalibacter</taxon>
    </lineage>
</organism>
<dbReference type="InterPro" id="IPR043129">
    <property type="entry name" value="ATPase_NBD"/>
</dbReference>
<dbReference type="OrthoDB" id="9809995at2"/>
<dbReference type="STRING" id="483547.GSUB_10940"/>
<evidence type="ECO:0000313" key="2">
    <source>
        <dbReference type="EMBL" id="AJF06972.1"/>
    </source>
</evidence>
<evidence type="ECO:0000313" key="3">
    <source>
        <dbReference type="Proteomes" id="UP000035036"/>
    </source>
</evidence>
<dbReference type="CDD" id="cd24032">
    <property type="entry name" value="ASKHA_NBD_TsaB"/>
    <property type="match status" value="1"/>
</dbReference>
<dbReference type="Pfam" id="PF00814">
    <property type="entry name" value="TsaD"/>
    <property type="match status" value="1"/>
</dbReference>
<name>A0A0B5FFP8_9BACT</name>
<dbReference type="PANTHER" id="PTHR11735">
    <property type="entry name" value="TRNA N6-ADENOSINE THREONYLCARBAMOYLTRANSFERASE"/>
    <property type="match status" value="1"/>
</dbReference>
<dbReference type="EMBL" id="CP010311">
    <property type="protein sequence ID" value="AJF06972.1"/>
    <property type="molecule type" value="Genomic_DNA"/>
</dbReference>